<dbReference type="AlphaFoldDB" id="A0A1C7MV47"/>
<protein>
    <submittedName>
        <fullName evidence="1">Uncharacterized protein</fullName>
    </submittedName>
</protein>
<dbReference type="EMBL" id="LUGH01001814">
    <property type="protein sequence ID" value="OBZ80713.1"/>
    <property type="molecule type" value="Genomic_DNA"/>
</dbReference>
<comment type="caution">
    <text evidence="1">The sequence shown here is derived from an EMBL/GenBank/DDBJ whole genome shotgun (WGS) entry which is preliminary data.</text>
</comment>
<accession>A0A1C7MV47</accession>
<name>A0A1C7MV47_9FUNG</name>
<gene>
    <name evidence="1" type="ORF">A0J61_11238</name>
</gene>
<organism evidence="1 2">
    <name type="scientific">Choanephora cucurbitarum</name>
    <dbReference type="NCBI Taxonomy" id="101091"/>
    <lineage>
        <taxon>Eukaryota</taxon>
        <taxon>Fungi</taxon>
        <taxon>Fungi incertae sedis</taxon>
        <taxon>Mucoromycota</taxon>
        <taxon>Mucoromycotina</taxon>
        <taxon>Mucoromycetes</taxon>
        <taxon>Mucorales</taxon>
        <taxon>Mucorineae</taxon>
        <taxon>Choanephoraceae</taxon>
        <taxon>Choanephoroideae</taxon>
        <taxon>Choanephora</taxon>
    </lineage>
</organism>
<evidence type="ECO:0000313" key="1">
    <source>
        <dbReference type="EMBL" id="OBZ80713.1"/>
    </source>
</evidence>
<proteinExistence type="predicted"/>
<evidence type="ECO:0000313" key="2">
    <source>
        <dbReference type="Proteomes" id="UP000093000"/>
    </source>
</evidence>
<dbReference type="Proteomes" id="UP000093000">
    <property type="component" value="Unassembled WGS sequence"/>
</dbReference>
<sequence length="102" mass="12104">MLYEGLRTSEVLYKETTEMERASRENDYQLQLAQDNERLVVVKERWEKKYQFKVNQTQAQLQHQQRDLKITEAHAQAEYVKMLLSVGETPEQAAKAVQEFIK</sequence>
<dbReference type="InParanoid" id="A0A1C7MV47"/>
<keyword evidence="2" id="KW-1185">Reference proteome</keyword>
<reference evidence="1 2" key="1">
    <citation type="submission" date="2016-03" db="EMBL/GenBank/DDBJ databases">
        <title>Choanephora cucurbitarum.</title>
        <authorList>
            <person name="Min B."/>
            <person name="Park H."/>
            <person name="Park J.-H."/>
            <person name="Shin H.-D."/>
            <person name="Choi I.-G."/>
        </authorList>
    </citation>
    <scope>NUCLEOTIDE SEQUENCE [LARGE SCALE GENOMIC DNA]</scope>
    <source>
        <strain evidence="1 2">KUS-F28377</strain>
    </source>
</reference>